<dbReference type="AlphaFoldDB" id="A0A158J0Y6"/>
<dbReference type="OrthoDB" id="4772602at2"/>
<dbReference type="Proteomes" id="UP000054977">
    <property type="component" value="Unassembled WGS sequence"/>
</dbReference>
<evidence type="ECO:0000313" key="1">
    <source>
        <dbReference type="EMBL" id="SAL62527.1"/>
    </source>
</evidence>
<dbReference type="RefSeq" id="WP_125474231.1">
    <property type="nucleotide sequence ID" value="NZ_FCNW02000052.1"/>
</dbReference>
<gene>
    <name evidence="1" type="ORF">AWB65_05756</name>
</gene>
<keyword evidence="2" id="KW-1185">Reference proteome</keyword>
<dbReference type="EMBL" id="FCNW02000052">
    <property type="protein sequence ID" value="SAL62527.1"/>
    <property type="molecule type" value="Genomic_DNA"/>
</dbReference>
<reference evidence="1" key="1">
    <citation type="submission" date="2016-01" db="EMBL/GenBank/DDBJ databases">
        <authorList>
            <person name="Peeters C."/>
        </authorList>
    </citation>
    <scope>NUCLEOTIDE SEQUENCE [LARGE SCALE GENOMIC DNA]</scope>
    <source>
        <strain evidence="1">LMG 22934</strain>
    </source>
</reference>
<proteinExistence type="predicted"/>
<name>A0A158J0Y6_9BURK</name>
<organism evidence="1 2">
    <name type="scientific">Caballeronia humi</name>
    <dbReference type="NCBI Taxonomy" id="326474"/>
    <lineage>
        <taxon>Bacteria</taxon>
        <taxon>Pseudomonadati</taxon>
        <taxon>Pseudomonadota</taxon>
        <taxon>Betaproteobacteria</taxon>
        <taxon>Burkholderiales</taxon>
        <taxon>Burkholderiaceae</taxon>
        <taxon>Caballeronia</taxon>
    </lineage>
</organism>
<dbReference type="STRING" id="326474.AWB65_05756"/>
<sequence length="182" mass="20611">MRAKIKPLQEAVSGNDLFQKLGKQRDFIVHHGALNLNSRGKIGTTEGAKIKFTFPFAVHPWESSDEAYERYKAICQTRKMTRGLGPDCDSAPALWRTWLAGCSVSQVKRVWAMRESTAIKTSFSERSRHQMIERAAHQAFVYGFIADRLAVECFRHIDGNRGFEGIRLGIPNVRDESDPLSK</sequence>
<protein>
    <submittedName>
        <fullName evidence="1">Uncharacterized protein</fullName>
    </submittedName>
</protein>
<evidence type="ECO:0000313" key="2">
    <source>
        <dbReference type="Proteomes" id="UP000054977"/>
    </source>
</evidence>
<comment type="caution">
    <text evidence="1">The sequence shown here is derived from an EMBL/GenBank/DDBJ whole genome shotgun (WGS) entry which is preliminary data.</text>
</comment>
<accession>A0A158J0Y6</accession>